<feature type="active site" evidence="3">
    <location>
        <position position="123"/>
    </location>
</feature>
<dbReference type="Proteomes" id="UP000236340">
    <property type="component" value="Unassembled WGS sequence"/>
</dbReference>
<dbReference type="PROSITE" id="PS50889">
    <property type="entry name" value="S4"/>
    <property type="match status" value="1"/>
</dbReference>
<dbReference type="Gene3D" id="3.30.2350.10">
    <property type="entry name" value="Pseudouridine synthase"/>
    <property type="match status" value="1"/>
</dbReference>
<keyword evidence="2 5" id="KW-0413">Isomerase</keyword>
<evidence type="ECO:0000256" key="4">
    <source>
        <dbReference type="PROSITE-ProRule" id="PRU00182"/>
    </source>
</evidence>
<evidence type="ECO:0000313" key="8">
    <source>
        <dbReference type="Proteomes" id="UP000236340"/>
    </source>
</evidence>
<protein>
    <recommendedName>
        <fullName evidence="5">Pseudouridine synthase</fullName>
        <ecNumber evidence="5">5.4.99.-</ecNumber>
    </recommendedName>
</protein>
<reference evidence="7 8" key="1">
    <citation type="journal article" date="2018" name="Genome Announc.">
        <title>Genome Sequence of Geothermobacter sp. HR-1 Iron Reducer from the Loihi Seamount.</title>
        <authorList>
            <person name="Smith H."/>
            <person name="Abuyen K."/>
            <person name="Tremblay J."/>
            <person name="Savalia P."/>
            <person name="Perez-Rodriguez I."/>
            <person name="Emerson D."/>
            <person name="Tully B."/>
            <person name="Amend J."/>
        </authorList>
    </citation>
    <scope>NUCLEOTIDE SEQUENCE [LARGE SCALE GENOMIC DNA]</scope>
    <source>
        <strain evidence="7 8">HR-1</strain>
    </source>
</reference>
<evidence type="ECO:0000259" key="6">
    <source>
        <dbReference type="Pfam" id="PF00849"/>
    </source>
</evidence>
<dbReference type="EMBL" id="PPFX01000009">
    <property type="protein sequence ID" value="PNU20768.1"/>
    <property type="molecule type" value="Genomic_DNA"/>
</dbReference>
<evidence type="ECO:0000256" key="3">
    <source>
        <dbReference type="PIRSR" id="PIRSR606225-1"/>
    </source>
</evidence>
<dbReference type="SUPFAM" id="SSF55120">
    <property type="entry name" value="Pseudouridine synthase"/>
    <property type="match status" value="1"/>
</dbReference>
<accession>A0A2K2HBS6</accession>
<dbReference type="Gene3D" id="3.10.290.10">
    <property type="entry name" value="RNA-binding S4 domain"/>
    <property type="match status" value="1"/>
</dbReference>
<dbReference type="Pfam" id="PF00849">
    <property type="entry name" value="PseudoU_synth_2"/>
    <property type="match status" value="1"/>
</dbReference>
<sequence>MRIDQYLSAVFPQFSRGFWKKALSTGSIHVDGRRISQCSRSVRTGQRVEVFLDGLPLEKHLIDAQQVLFEDENLLVLNKPAGLDTQPTPSRFQGTLYQGILDYLGRGKGAGRRPEIGMVQRLDRDTSGVIAFSIHPRAHRSLSEQFRQHEIRKTYLALVCGMLENEQGEFKSNLAKIRAINRVRSVARGGKPALTRYRLVRAADGVSLVEVELVTGRMHQIRAHFSEAGHPLCGDIRYDGVGRLHGLDIPGQLLHSWKLSLAHPVTGQAIDLKASLPRDWLPLLEACGFPAAMLRNIVPESD</sequence>
<keyword evidence="4" id="KW-0694">RNA-binding</keyword>
<evidence type="ECO:0000256" key="5">
    <source>
        <dbReference type="RuleBase" id="RU362028"/>
    </source>
</evidence>
<dbReference type="CDD" id="cd00165">
    <property type="entry name" value="S4"/>
    <property type="match status" value="1"/>
</dbReference>
<dbReference type="GO" id="GO:0009982">
    <property type="term" value="F:pseudouridine synthase activity"/>
    <property type="evidence" value="ECO:0007669"/>
    <property type="project" value="InterPro"/>
</dbReference>
<comment type="catalytic activity">
    <reaction evidence="5">
        <text>a uridine in RNA = a pseudouridine in RNA</text>
        <dbReference type="Rhea" id="RHEA:48348"/>
        <dbReference type="Rhea" id="RHEA-COMP:12068"/>
        <dbReference type="Rhea" id="RHEA-COMP:12069"/>
        <dbReference type="ChEBI" id="CHEBI:65314"/>
        <dbReference type="ChEBI" id="CHEBI:65315"/>
    </reaction>
</comment>
<dbReference type="GO" id="GO:0140098">
    <property type="term" value="F:catalytic activity, acting on RNA"/>
    <property type="evidence" value="ECO:0007669"/>
    <property type="project" value="UniProtKB-ARBA"/>
</dbReference>
<evidence type="ECO:0000256" key="2">
    <source>
        <dbReference type="ARBA" id="ARBA00023235"/>
    </source>
</evidence>
<dbReference type="InterPro" id="IPR050188">
    <property type="entry name" value="RluA_PseudoU_synthase"/>
</dbReference>
<evidence type="ECO:0000313" key="7">
    <source>
        <dbReference type="EMBL" id="PNU20768.1"/>
    </source>
</evidence>
<proteinExistence type="inferred from homology"/>
<dbReference type="InterPro" id="IPR006225">
    <property type="entry name" value="PsdUridine_synth_RluC/D"/>
</dbReference>
<dbReference type="PANTHER" id="PTHR21600">
    <property type="entry name" value="MITOCHONDRIAL RNA PSEUDOURIDINE SYNTHASE"/>
    <property type="match status" value="1"/>
</dbReference>
<organism evidence="7 8">
    <name type="scientific">Geothermobacter hydrogeniphilus</name>
    <dbReference type="NCBI Taxonomy" id="1969733"/>
    <lineage>
        <taxon>Bacteria</taxon>
        <taxon>Pseudomonadati</taxon>
        <taxon>Thermodesulfobacteriota</taxon>
        <taxon>Desulfuromonadia</taxon>
        <taxon>Desulfuromonadales</taxon>
        <taxon>Geothermobacteraceae</taxon>
        <taxon>Geothermobacter</taxon>
    </lineage>
</organism>
<gene>
    <name evidence="7" type="ORF">C2E25_05845</name>
</gene>
<dbReference type="InterPro" id="IPR006145">
    <property type="entry name" value="PsdUridine_synth_RsuA/RluA"/>
</dbReference>
<dbReference type="NCBIfam" id="TIGR00005">
    <property type="entry name" value="rluA_subfam"/>
    <property type="match status" value="1"/>
</dbReference>
<comment type="caution">
    <text evidence="7">The sequence shown here is derived from an EMBL/GenBank/DDBJ whole genome shotgun (WGS) entry which is preliminary data.</text>
</comment>
<comment type="similarity">
    <text evidence="1 5">Belongs to the pseudouridine synthase RluA family.</text>
</comment>
<dbReference type="EC" id="5.4.99.-" evidence="5"/>
<evidence type="ECO:0000256" key="1">
    <source>
        <dbReference type="ARBA" id="ARBA00010876"/>
    </source>
</evidence>
<dbReference type="OrthoDB" id="128480at2"/>
<name>A0A2K2HBS6_9BACT</name>
<dbReference type="GO" id="GO:0000455">
    <property type="term" value="P:enzyme-directed rRNA pseudouridine synthesis"/>
    <property type="evidence" value="ECO:0007669"/>
    <property type="project" value="TreeGrafter"/>
</dbReference>
<dbReference type="SUPFAM" id="SSF55174">
    <property type="entry name" value="Alpha-L RNA-binding motif"/>
    <property type="match status" value="1"/>
</dbReference>
<dbReference type="InterPro" id="IPR036986">
    <property type="entry name" value="S4_RNA-bd_sf"/>
</dbReference>
<comment type="function">
    <text evidence="5">Responsible for synthesis of pseudouridine from uracil.</text>
</comment>
<dbReference type="GO" id="GO:0003723">
    <property type="term" value="F:RNA binding"/>
    <property type="evidence" value="ECO:0007669"/>
    <property type="project" value="UniProtKB-KW"/>
</dbReference>
<dbReference type="InterPro" id="IPR020103">
    <property type="entry name" value="PsdUridine_synth_cat_dom_sf"/>
</dbReference>
<dbReference type="AlphaFoldDB" id="A0A2K2HBS6"/>
<dbReference type="PANTHER" id="PTHR21600:SF44">
    <property type="entry name" value="RIBOSOMAL LARGE SUBUNIT PSEUDOURIDINE SYNTHASE D"/>
    <property type="match status" value="1"/>
</dbReference>
<dbReference type="CDD" id="cd02869">
    <property type="entry name" value="PseudoU_synth_RluA_like"/>
    <property type="match status" value="1"/>
</dbReference>
<feature type="domain" description="Pseudouridine synthase RsuA/RluA-like" evidence="6">
    <location>
        <begin position="73"/>
        <end position="226"/>
    </location>
</feature>